<keyword evidence="8 9" id="KW-0472">Membrane</keyword>
<feature type="transmembrane region" description="Helical" evidence="9">
    <location>
        <begin position="193"/>
        <end position="220"/>
    </location>
</feature>
<keyword evidence="4" id="KW-1003">Cell membrane</keyword>
<dbReference type="AlphaFoldDB" id="A0A2R8FBY1"/>
<keyword evidence="11" id="KW-1185">Reference proteome</keyword>
<evidence type="ECO:0000313" key="11">
    <source>
        <dbReference type="Proteomes" id="UP000244926"/>
    </source>
</evidence>
<dbReference type="GO" id="GO:0015820">
    <property type="term" value="P:L-leucine transport"/>
    <property type="evidence" value="ECO:0007669"/>
    <property type="project" value="TreeGrafter"/>
</dbReference>
<dbReference type="NCBIfam" id="TIGR00796">
    <property type="entry name" value="livcs"/>
    <property type="match status" value="1"/>
</dbReference>
<reference evidence="11" key="1">
    <citation type="submission" date="2017-11" db="EMBL/GenBank/DDBJ databases">
        <authorList>
            <person name="Seth-Smith MB H."/>
        </authorList>
    </citation>
    <scope>NUCLEOTIDE SEQUENCE [LARGE SCALE GENOMIC DNA]</scope>
</reference>
<evidence type="ECO:0000256" key="7">
    <source>
        <dbReference type="ARBA" id="ARBA00022989"/>
    </source>
</evidence>
<feature type="transmembrane region" description="Helical" evidence="9">
    <location>
        <begin position="337"/>
        <end position="358"/>
    </location>
</feature>
<dbReference type="GO" id="GO:0015190">
    <property type="term" value="F:L-leucine transmembrane transporter activity"/>
    <property type="evidence" value="ECO:0007669"/>
    <property type="project" value="TreeGrafter"/>
</dbReference>
<dbReference type="KEGG" id="csee:C10C_0806"/>
<dbReference type="Proteomes" id="UP000244926">
    <property type="component" value="Chromosome I"/>
</dbReference>
<feature type="transmembrane region" description="Helical" evidence="9">
    <location>
        <begin position="87"/>
        <end position="106"/>
    </location>
</feature>
<dbReference type="GO" id="GO:0005304">
    <property type="term" value="F:L-valine transmembrane transporter activity"/>
    <property type="evidence" value="ECO:0007669"/>
    <property type="project" value="TreeGrafter"/>
</dbReference>
<evidence type="ECO:0000256" key="6">
    <source>
        <dbReference type="ARBA" id="ARBA00022970"/>
    </source>
</evidence>
<evidence type="ECO:0000256" key="2">
    <source>
        <dbReference type="ARBA" id="ARBA00008540"/>
    </source>
</evidence>
<evidence type="ECO:0000256" key="8">
    <source>
        <dbReference type="ARBA" id="ARBA00023136"/>
    </source>
</evidence>
<accession>A0A2R8FBY1</accession>
<dbReference type="Pfam" id="PF05525">
    <property type="entry name" value="Branch_AA_trans"/>
    <property type="match status" value="1"/>
</dbReference>
<comment type="subcellular location">
    <subcellularLocation>
        <location evidence="1">Cell membrane</location>
        <topology evidence="1">Multi-pass membrane protein</topology>
    </subcellularLocation>
</comment>
<organism evidence="10 11">
    <name type="scientific">Chlamydia serpentis</name>
    <dbReference type="NCBI Taxonomy" id="1967782"/>
    <lineage>
        <taxon>Bacteria</taxon>
        <taxon>Pseudomonadati</taxon>
        <taxon>Chlamydiota</taxon>
        <taxon>Chlamydiia</taxon>
        <taxon>Chlamydiales</taxon>
        <taxon>Chlamydiaceae</taxon>
        <taxon>Chlamydia/Chlamydophila group</taxon>
        <taxon>Chlamydia</taxon>
    </lineage>
</organism>
<feature type="transmembrane region" description="Helical" evidence="9">
    <location>
        <begin position="364"/>
        <end position="384"/>
    </location>
</feature>
<comment type="similarity">
    <text evidence="2">Belongs to the branched chain amino acid transporter family.</text>
</comment>
<dbReference type="InterPro" id="IPR004685">
    <property type="entry name" value="Brnchd-chn_aa_trnsp_Livcs"/>
</dbReference>
<dbReference type="PANTHER" id="PTHR30588:SF0">
    <property type="entry name" value="BRANCHED-CHAIN AMINO ACID PERMEASE BRNQ"/>
    <property type="match status" value="1"/>
</dbReference>
<protein>
    <submittedName>
        <fullName evidence="10">LIV-II,branched-chain amino acid transport system 2 carrier protein BrnQ,branched-chain amino acid transport system II carrier protein,Branched-chain amino acid transport protein</fullName>
    </submittedName>
</protein>
<evidence type="ECO:0000256" key="3">
    <source>
        <dbReference type="ARBA" id="ARBA00022448"/>
    </source>
</evidence>
<gene>
    <name evidence="10" type="primary">brnQ</name>
    <name evidence="10" type="ORF">C10C_0806</name>
</gene>
<feature type="transmembrane region" description="Helical" evidence="9">
    <location>
        <begin position="126"/>
        <end position="145"/>
    </location>
</feature>
<dbReference type="EMBL" id="LT993738">
    <property type="protein sequence ID" value="SPN73949.1"/>
    <property type="molecule type" value="Genomic_DNA"/>
</dbReference>
<evidence type="ECO:0000256" key="1">
    <source>
        <dbReference type="ARBA" id="ARBA00004651"/>
    </source>
</evidence>
<dbReference type="GO" id="GO:0015188">
    <property type="term" value="F:L-isoleucine transmembrane transporter activity"/>
    <property type="evidence" value="ECO:0007669"/>
    <property type="project" value="TreeGrafter"/>
</dbReference>
<dbReference type="PANTHER" id="PTHR30588">
    <property type="entry name" value="BRANCHED-CHAIN AMINO ACID TRANSPORT SYSTEM 2 CARRIER PROTEIN"/>
    <property type="match status" value="1"/>
</dbReference>
<evidence type="ECO:0000256" key="4">
    <source>
        <dbReference type="ARBA" id="ARBA00022475"/>
    </source>
</evidence>
<keyword evidence="5 9" id="KW-0812">Transmembrane</keyword>
<dbReference type="GO" id="GO:0015818">
    <property type="term" value="P:isoleucine transport"/>
    <property type="evidence" value="ECO:0007669"/>
    <property type="project" value="TreeGrafter"/>
</dbReference>
<feature type="transmembrane region" description="Helical" evidence="9">
    <location>
        <begin position="20"/>
        <end position="44"/>
    </location>
</feature>
<keyword evidence="7 9" id="KW-1133">Transmembrane helix</keyword>
<dbReference type="GO" id="GO:0005886">
    <property type="term" value="C:plasma membrane"/>
    <property type="evidence" value="ECO:0007669"/>
    <property type="project" value="UniProtKB-SubCell"/>
</dbReference>
<dbReference type="RefSeq" id="WP_108896888.1">
    <property type="nucleotide sequence ID" value="NZ_LT993738.1"/>
</dbReference>
<feature type="transmembrane region" description="Helical" evidence="9">
    <location>
        <begin position="250"/>
        <end position="275"/>
    </location>
</feature>
<dbReference type="OrthoDB" id="9783920at2"/>
<proteinExistence type="inferred from homology"/>
<sequence>MKKNTFHKTNDTKNWSIWSIGGSIFAMFFGAGNIVFPLALGYHYNAHPWLAYFGMLLTAVCVPLLGLVSMLFYSGDYQKFFSSIGRIPGMVFIVTILLLIGPFGGIPRAIAVSHATLSSLSESKNTLIPSLPIFSALCCVLIYVFSCKLSRLIQWLGSVFFPIMLATLLWVIFRGFLIPAHQITHEFIPNRSQAWLAGFIEGFNTMDLLAAFFFCSIVLISLRQLVAEEKHPNDDEVPLSFQNVSKKNKLSLTMGFILAAILLGAIYLGFVLVAARHASLLVNVSKGHILGRISAIALGPNSILTGVSVFIACLTTEIALVGIVADFIARVVSFKKLNYSIAVILTLIPTYLISILNFETISHLLLPLLQLSYPALIVLACGNIGDKLWNFRYSRVLFYLTLSLTIVLKLIN</sequence>
<evidence type="ECO:0000313" key="10">
    <source>
        <dbReference type="EMBL" id="SPN73949.1"/>
    </source>
</evidence>
<evidence type="ECO:0000256" key="5">
    <source>
        <dbReference type="ARBA" id="ARBA00022692"/>
    </source>
</evidence>
<keyword evidence="3" id="KW-0813">Transport</keyword>
<name>A0A2R8FBY1_9CHLA</name>
<evidence type="ECO:0000256" key="9">
    <source>
        <dbReference type="SAM" id="Phobius"/>
    </source>
</evidence>
<keyword evidence="6" id="KW-0029">Amino-acid transport</keyword>
<feature type="transmembrane region" description="Helical" evidence="9">
    <location>
        <begin position="152"/>
        <end position="173"/>
    </location>
</feature>
<feature type="transmembrane region" description="Helical" evidence="9">
    <location>
        <begin position="50"/>
        <end position="75"/>
    </location>
</feature>
<feature type="transmembrane region" description="Helical" evidence="9">
    <location>
        <begin position="303"/>
        <end position="325"/>
    </location>
</feature>